<protein>
    <submittedName>
        <fullName evidence="1">Uncharacterized protein</fullName>
    </submittedName>
</protein>
<reference evidence="1" key="1">
    <citation type="journal article" date="2018" name="Infect. Genet. Evol.">
        <title>The dynamic evolution of Drosophila innubila Nudivirus.</title>
        <authorList>
            <person name="Hill T."/>
            <person name="Unckless R.L."/>
        </authorList>
    </citation>
    <scope>NUCLEOTIDE SEQUENCE [LARGE SCALE GENOMIC DNA]</scope>
    <source>
        <strain evidence="1">DiNV_CH01M</strain>
    </source>
</reference>
<name>A0A2H4UXB2_9VIRU</name>
<sequence length="56" mass="6848">MYVQFIFFNIRRIKKNSMNILYEKISSKFFFSLFTINFYMQSTYSHRGVTCVRVCV</sequence>
<evidence type="ECO:0000313" key="2">
    <source>
        <dbReference type="Proteomes" id="UP000290195"/>
    </source>
</evidence>
<proteinExistence type="predicted"/>
<dbReference type="Proteomes" id="UP000290195">
    <property type="component" value="Segment"/>
</dbReference>
<gene>
    <name evidence="1" type="ORF">DiNV_CH01M_ORF106</name>
</gene>
<dbReference type="EMBL" id="MF966379">
    <property type="protein sequence ID" value="ATZ81553.1"/>
    <property type="molecule type" value="Genomic_DNA"/>
</dbReference>
<keyword evidence="2" id="KW-1185">Reference proteome</keyword>
<accession>A0A2H4UXB2</accession>
<evidence type="ECO:0000313" key="1">
    <source>
        <dbReference type="EMBL" id="ATZ81553.1"/>
    </source>
</evidence>
<organism evidence="1">
    <name type="scientific">Drosophila innubila nudivirus</name>
    <dbReference type="NCBI Taxonomy" id="2057187"/>
    <lineage>
        <taxon>Viruses</taxon>
        <taxon>Viruses incertae sedis</taxon>
        <taxon>Naldaviricetes</taxon>
        <taxon>Lefavirales</taxon>
        <taxon>Nudiviridae</taxon>
        <taxon>Alphanudivirus</taxon>
        <taxon>Alphanudivirus droinnubilae</taxon>
    </lineage>
</organism>